<dbReference type="Proteomes" id="UP001159405">
    <property type="component" value="Unassembled WGS sequence"/>
</dbReference>
<dbReference type="SUPFAM" id="SSF53098">
    <property type="entry name" value="Ribonuclease H-like"/>
    <property type="match status" value="1"/>
</dbReference>
<dbReference type="Gene3D" id="3.40.1800.10">
    <property type="entry name" value="His-Me finger endonucleases"/>
    <property type="match status" value="1"/>
</dbReference>
<sequence length="1151" mass="136187">IKERDQGLTREKSALVGFANLYKVKGESGLTPFQFFSKHKQLLKDFFYYHRNIKFTMVLVCMMEYRSGDFKLQVVQQDKTYFHSETYINLKSTEERKVVTDAIRDILNKLSFYQLHGSGWYFKEVLYLEIHTYDFNPIRGSSYIPLPDWIMRKKAITSIRNKDNKCFIWSILRYLHPLPKYDSSLKDLRPYEKDLKIPSGFKFPVKVFDITKFENANPNLPGINVFSVNDRNVIYPLRMAFKDPNKTIDLFLYEENGKCHYSLIKNFSRLVRSQITKCTSQPLKICKRCFNHFVSEERFRTHIKYCMNNEVAIAKMPKEGKDDIIKFRNTQKQFPLPFVAYADFECFTKPMSSCSPNPEESYNYNYQKHEPSGFCIYFQGIVDTKIKPIIYTKQTEDENLAKIFVNKLVTTIQNIYKDYYRRLKRIILTQEDHLNFVKAKTCHICQGEIKEDEVKVRDHCHFTGKYRGAAHGRCNVKVRKPLLLPVILHNLQGYDAHLFIKQLSKLPGKFSCIPSTEEKYISFSEEFVFDKYYCVKNGKMRNLKFEIRFIDSFKFLQTSLANLVSNLQPEDFINTRRLFKENTELLTRKGVFPYDYVSSLEKLDEHQLPPKKEFYSKLNDEDISDEDYQHALNVFQKFNCKSIRDYHDLYLKSDVLLLSDVFENFRKTCLKHYKLDPAHYYTSPGLAWDACLKETRQELQLLTDYDMLMMVEKGIRGGISHISKRYAEANNKYMKDYNPDKESVYIQYLDANNLYGWAMSQPLPTHGFKWMKNLTKEKVIKILSRKDGQNGFIFEVDLNYPKSLWKEHNDYPLAPEKKKSTNVEKLFCDFYNKKNYVVHYKNLQQYLKMGIEITAVYRGINFLQSAWMEPYIRKNTELRKKAANSFEKDFFKLMNNSVFGKTIENIRKRQNIELVDNCKRALKLVAQPNFQRATIFDKNFIAVHMKKQDIKFDKPVYVGQAILDLSKTLMFDFHYNYIRNKYQNKAELLFTDTDSLMYEIRTDDFYKDIARDIESKFDTSDYPKEHPSGILTGVNKKVIGMFKDEVAGKQITHFIGLLSKLYSFKVEEDKTTKKCKGMKKNVIKKGIQFEDYHNCLFSGEKQMRKMNIIRSENHNIYSKEVNKIALSCFDDKRKVLKDKIHTKALRPPKIV</sequence>
<dbReference type="EMBL" id="CALNXK010000084">
    <property type="protein sequence ID" value="CAH3148531.1"/>
    <property type="molecule type" value="Genomic_DNA"/>
</dbReference>
<dbReference type="InterPro" id="IPR044925">
    <property type="entry name" value="His-Me_finger_sf"/>
</dbReference>
<dbReference type="PANTHER" id="PTHR31511">
    <property type="entry name" value="PROTEIN CBG23764"/>
    <property type="match status" value="1"/>
</dbReference>
<proteinExistence type="predicted"/>
<dbReference type="InterPro" id="IPR023211">
    <property type="entry name" value="DNA_pol_palm_dom_sf"/>
</dbReference>
<feature type="non-terminal residue" evidence="1">
    <location>
        <position position="1"/>
    </location>
</feature>
<dbReference type="SUPFAM" id="SSF56672">
    <property type="entry name" value="DNA/RNA polymerases"/>
    <property type="match status" value="1"/>
</dbReference>
<gene>
    <name evidence="1" type="ORF">PLOB_00046675</name>
</gene>
<dbReference type="Gene3D" id="3.90.1600.10">
    <property type="entry name" value="Palm domain of DNA polymerase"/>
    <property type="match status" value="1"/>
</dbReference>
<dbReference type="InterPro" id="IPR043502">
    <property type="entry name" value="DNA/RNA_pol_sf"/>
</dbReference>
<evidence type="ECO:0000313" key="2">
    <source>
        <dbReference type="Proteomes" id="UP001159405"/>
    </source>
</evidence>
<evidence type="ECO:0008006" key="3">
    <source>
        <dbReference type="Google" id="ProtNLM"/>
    </source>
</evidence>
<organism evidence="1 2">
    <name type="scientific">Porites lobata</name>
    <dbReference type="NCBI Taxonomy" id="104759"/>
    <lineage>
        <taxon>Eukaryota</taxon>
        <taxon>Metazoa</taxon>
        <taxon>Cnidaria</taxon>
        <taxon>Anthozoa</taxon>
        <taxon>Hexacorallia</taxon>
        <taxon>Scleractinia</taxon>
        <taxon>Fungiina</taxon>
        <taxon>Poritidae</taxon>
        <taxon>Porites</taxon>
    </lineage>
</organism>
<dbReference type="PANTHER" id="PTHR31511:SF12">
    <property type="entry name" value="RHO TERMINATION FACTOR N-TERMINAL DOMAIN-CONTAINING PROTEIN"/>
    <property type="match status" value="1"/>
</dbReference>
<dbReference type="InterPro" id="IPR004211">
    <property type="entry name" value="Endonuclease_7"/>
</dbReference>
<reference evidence="1 2" key="1">
    <citation type="submission" date="2022-05" db="EMBL/GenBank/DDBJ databases">
        <authorList>
            <consortium name="Genoscope - CEA"/>
            <person name="William W."/>
        </authorList>
    </citation>
    <scope>NUCLEOTIDE SEQUENCE [LARGE SCALE GENOMIC DNA]</scope>
</reference>
<evidence type="ECO:0000313" key="1">
    <source>
        <dbReference type="EMBL" id="CAH3148531.1"/>
    </source>
</evidence>
<dbReference type="InterPro" id="IPR038563">
    <property type="entry name" value="Endonuclease_7_sf"/>
</dbReference>
<dbReference type="Pfam" id="PF02945">
    <property type="entry name" value="Endonuclease_7"/>
    <property type="match status" value="1"/>
</dbReference>
<dbReference type="SUPFAM" id="SSF54060">
    <property type="entry name" value="His-Me finger endonucleases"/>
    <property type="match status" value="1"/>
</dbReference>
<accession>A0ABN8PQ14</accession>
<name>A0ABN8PQ14_9CNID</name>
<dbReference type="InterPro" id="IPR012337">
    <property type="entry name" value="RNaseH-like_sf"/>
</dbReference>
<keyword evidence="2" id="KW-1185">Reference proteome</keyword>
<comment type="caution">
    <text evidence="1">The sequence shown here is derived from an EMBL/GenBank/DDBJ whole genome shotgun (WGS) entry which is preliminary data.</text>
</comment>
<protein>
    <recommendedName>
        <fullName evidence="3">DNA-directed DNA polymerase</fullName>
    </recommendedName>
</protein>